<comment type="subcellular location">
    <subcellularLocation>
        <location evidence="1 6">Nucleus</location>
    </subcellularLocation>
</comment>
<comment type="function">
    <text evidence="6">Transcriptional repressor that regulates multiple aspects of plant growth and development.</text>
</comment>
<comment type="caution">
    <text evidence="8">The sequence shown here is derived from an EMBL/GenBank/DDBJ whole genome shotgun (WGS) entry which is preliminary data.</text>
</comment>
<evidence type="ECO:0000256" key="2">
    <source>
        <dbReference type="ARBA" id="ARBA00022491"/>
    </source>
</evidence>
<keyword evidence="4 6" id="KW-0804">Transcription</keyword>
<evidence type="ECO:0000256" key="3">
    <source>
        <dbReference type="ARBA" id="ARBA00023015"/>
    </source>
</evidence>
<dbReference type="GO" id="GO:0005634">
    <property type="term" value="C:nucleus"/>
    <property type="evidence" value="ECO:0007669"/>
    <property type="project" value="UniProtKB-SubCell"/>
</dbReference>
<reference evidence="9" key="1">
    <citation type="submission" date="2024-07" db="EMBL/GenBank/DDBJ databases">
        <title>Two chromosome-level genome assemblies of Korean endemic species Abeliophyllum distichum and Forsythia ovata (Oleaceae).</title>
        <authorList>
            <person name="Jang H."/>
        </authorList>
    </citation>
    <scope>NUCLEOTIDE SEQUENCE [LARGE SCALE GENOMIC DNA]</scope>
</reference>
<dbReference type="AlphaFoldDB" id="A0ABD1X126"/>
<dbReference type="EMBL" id="JBFOLJ010000002">
    <property type="protein sequence ID" value="KAL2554225.1"/>
    <property type="molecule type" value="Genomic_DNA"/>
</dbReference>
<name>A0ABD1X126_9LAMI</name>
<dbReference type="NCBIfam" id="TIGR01568">
    <property type="entry name" value="A_thal_3678"/>
    <property type="match status" value="1"/>
</dbReference>
<organism evidence="8 9">
    <name type="scientific">Forsythia ovata</name>
    <dbReference type="NCBI Taxonomy" id="205694"/>
    <lineage>
        <taxon>Eukaryota</taxon>
        <taxon>Viridiplantae</taxon>
        <taxon>Streptophyta</taxon>
        <taxon>Embryophyta</taxon>
        <taxon>Tracheophyta</taxon>
        <taxon>Spermatophyta</taxon>
        <taxon>Magnoliopsida</taxon>
        <taxon>eudicotyledons</taxon>
        <taxon>Gunneridae</taxon>
        <taxon>Pentapetalae</taxon>
        <taxon>asterids</taxon>
        <taxon>lamiids</taxon>
        <taxon>Lamiales</taxon>
        <taxon>Oleaceae</taxon>
        <taxon>Forsythieae</taxon>
        <taxon>Forsythia</taxon>
    </lineage>
</organism>
<dbReference type="Pfam" id="PF04844">
    <property type="entry name" value="Ovate"/>
    <property type="match status" value="1"/>
</dbReference>
<evidence type="ECO:0000313" key="8">
    <source>
        <dbReference type="EMBL" id="KAL2554225.1"/>
    </source>
</evidence>
<feature type="domain" description="OVATE" evidence="7">
    <location>
        <begin position="137"/>
        <end position="196"/>
    </location>
</feature>
<keyword evidence="9" id="KW-1185">Reference proteome</keyword>
<keyword evidence="3 6" id="KW-0805">Transcription regulation</keyword>
<dbReference type="InterPro" id="IPR038933">
    <property type="entry name" value="Ovate"/>
</dbReference>
<dbReference type="PROSITE" id="PS51754">
    <property type="entry name" value="OVATE"/>
    <property type="match status" value="1"/>
</dbReference>
<proteinExistence type="predicted"/>
<evidence type="ECO:0000256" key="4">
    <source>
        <dbReference type="ARBA" id="ARBA00023163"/>
    </source>
</evidence>
<dbReference type="GO" id="GO:0045892">
    <property type="term" value="P:negative regulation of DNA-templated transcription"/>
    <property type="evidence" value="ECO:0007669"/>
    <property type="project" value="UniProtKB-UniRule"/>
</dbReference>
<keyword evidence="5 6" id="KW-0539">Nucleus</keyword>
<evidence type="ECO:0000259" key="7">
    <source>
        <dbReference type="PROSITE" id="PS51754"/>
    </source>
</evidence>
<gene>
    <name evidence="8" type="ORF">Fot_07844</name>
</gene>
<sequence>MGKKLKFPFLFKASETTATATAESAANSSWPWPTCVNNPKTLSFRAKNNEIFKTMNSTYLDKTTIDEFLGTPDSVFSITNSFDESFSYATENGEPGIETVIRDLRSDRLFFEPGETSSILEEAKTDDSFPYKESTVMAMESRDPCVDFRLSMEEMVEAYGLKNWECLEELLTCYLRVNSKKNHGYIVGAFIDLLVQLEFVASNSSSSSSTDHEQCSSSSAATQYSFTSPLSFSSSTNSSTSPCLSSLENEDQVIEKNVDIVSSDSDIVQDASSSNTTLCLDV</sequence>
<keyword evidence="2 6" id="KW-0678">Repressor</keyword>
<accession>A0ABD1X126</accession>
<protein>
    <recommendedName>
        <fullName evidence="6">Transcription repressor</fullName>
    </recommendedName>
    <alternativeName>
        <fullName evidence="6">Ovate family protein</fullName>
    </alternativeName>
</protein>
<dbReference type="Proteomes" id="UP001604277">
    <property type="component" value="Unassembled WGS sequence"/>
</dbReference>
<evidence type="ECO:0000313" key="9">
    <source>
        <dbReference type="Proteomes" id="UP001604277"/>
    </source>
</evidence>
<dbReference type="PANTHER" id="PTHR33057">
    <property type="entry name" value="TRANSCRIPTION REPRESSOR OFP7-RELATED"/>
    <property type="match status" value="1"/>
</dbReference>
<dbReference type="InterPro" id="IPR006458">
    <property type="entry name" value="Ovate_C"/>
</dbReference>
<dbReference type="PANTHER" id="PTHR33057:SF26">
    <property type="entry name" value="TRANSCRIPTION REPRESSOR OFP13"/>
    <property type="match status" value="1"/>
</dbReference>
<evidence type="ECO:0000256" key="6">
    <source>
        <dbReference type="RuleBase" id="RU367028"/>
    </source>
</evidence>
<evidence type="ECO:0000256" key="1">
    <source>
        <dbReference type="ARBA" id="ARBA00004123"/>
    </source>
</evidence>
<evidence type="ECO:0000256" key="5">
    <source>
        <dbReference type="ARBA" id="ARBA00023242"/>
    </source>
</evidence>